<protein>
    <submittedName>
        <fullName evidence="1">Uncharacterized protein</fullName>
    </submittedName>
</protein>
<dbReference type="EMBL" id="CP011974">
    <property type="protein sequence ID" value="AKO92239.1"/>
    <property type="molecule type" value="Genomic_DNA"/>
</dbReference>
<reference evidence="1 2" key="1">
    <citation type="journal article" date="2015" name="PLoS ONE">
        <title>Genome Sequence of Bacillus endophyticus and Analysis of Its Companion Mechanism in the Ketogulonigenium vulgare-Bacillus Strain Consortium.</title>
        <authorList>
            <person name="Jia N."/>
            <person name="Du J."/>
            <person name="Ding M.Z."/>
            <person name="Gao F."/>
            <person name="Yuan Y.J."/>
        </authorList>
    </citation>
    <scope>NUCLEOTIDE SEQUENCE [LARGE SCALE GENOMIC DNA]</scope>
    <source>
        <strain evidence="1 2">Hbe603</strain>
    </source>
</reference>
<dbReference type="RefSeq" id="WP_040057962.1">
    <property type="nucleotide sequence ID" value="NZ_CP011974.1"/>
</dbReference>
<dbReference type="Gene3D" id="2.115.10.20">
    <property type="entry name" value="Glycosyl hydrolase domain, family 43"/>
    <property type="match status" value="2"/>
</dbReference>
<evidence type="ECO:0000313" key="2">
    <source>
        <dbReference type="Proteomes" id="UP000036202"/>
    </source>
</evidence>
<dbReference type="OrthoDB" id="9799605at2"/>
<dbReference type="SUPFAM" id="SSF75005">
    <property type="entry name" value="Arabinanase/levansucrase/invertase"/>
    <property type="match status" value="1"/>
</dbReference>
<sequence>MKSIEPKILFNMLEGYKPFTNLLGIGDPNVHKIDNQWWMFFSGFQKNFKNNVFSATLPIGEHLNREMKWTITSDPHHPKKALPLVQQPNKNEWDSCGLHEPCFVSGVKMNNRGQRVPCRRIYYTGRSTRSPLRNKRPFSIGLIELTTNGWKRYSRPIITGTEIAPNVCAPKVIFSNGKWHMWYAMTPEEPPKKNKPRYEVYYTQSENGINNWTNPKLFFTREDGFTHAYPLRTQKSYEMIVSRSGNLFGKSGYPQQNLWHLKASKLSGERTDWTREPMSIIEADKGDPWYQGGFFGSSICEGDSVTETGVRYVFFSSIHEPINWFSISIARLKTLKKPPVPAPFYFSLGFFRIDD</sequence>
<name>A0A1X7E0E5_9BACI</name>
<evidence type="ECO:0000313" key="1">
    <source>
        <dbReference type="EMBL" id="AKO92239.1"/>
    </source>
</evidence>
<dbReference type="Proteomes" id="UP000036202">
    <property type="component" value="Chromosome"/>
</dbReference>
<keyword evidence="2" id="KW-1185">Reference proteome</keyword>
<organism evidence="1 2">
    <name type="scientific">Priestia filamentosa</name>
    <dbReference type="NCBI Taxonomy" id="1402861"/>
    <lineage>
        <taxon>Bacteria</taxon>
        <taxon>Bacillati</taxon>
        <taxon>Bacillota</taxon>
        <taxon>Bacilli</taxon>
        <taxon>Bacillales</taxon>
        <taxon>Bacillaceae</taxon>
        <taxon>Priestia</taxon>
    </lineage>
</organism>
<dbReference type="AlphaFoldDB" id="A0A1X7E0E5"/>
<dbReference type="GeneID" id="93700969"/>
<gene>
    <name evidence="1" type="ORF">BEH_09120</name>
</gene>
<accession>A0A0H4KIZ0</accession>
<dbReference type="KEGG" id="beo:BEH_09120"/>
<accession>A0A1X7E0E5</accession>
<dbReference type="InterPro" id="IPR023296">
    <property type="entry name" value="Glyco_hydro_beta-prop_sf"/>
</dbReference>
<dbReference type="PATRIC" id="fig|135735.6.peg.1888"/>
<proteinExistence type="predicted"/>
<reference evidence="2" key="2">
    <citation type="submission" date="2015-06" db="EMBL/GenBank/DDBJ databases">
        <title>Genome Sequence of Bacillus endophyticus and Analysis of its Companion Mechanism in the Ketogulonigenium vulgare-Bacillus strain Consortium.</title>
        <authorList>
            <person name="Jia N."/>
            <person name="Du J."/>
            <person name="Ding M.-Z."/>
            <person name="Gao F."/>
            <person name="Yuan Y.-J."/>
        </authorList>
    </citation>
    <scope>NUCLEOTIDE SEQUENCE [LARGE SCALE GENOMIC DNA]</scope>
    <source>
        <strain evidence="2">Hbe603</strain>
    </source>
</reference>